<reference evidence="1" key="1">
    <citation type="submission" date="2023-03" db="EMBL/GenBank/DDBJ databases">
        <title>Chromosome-level genomes of two armyworms, Mythimna separata and Mythimna loreyi, provide insights into the biosynthesis and reception of sex pheromones.</title>
        <authorList>
            <person name="Zhao H."/>
        </authorList>
    </citation>
    <scope>NUCLEOTIDE SEQUENCE</scope>
    <source>
        <strain evidence="1">BeijingLab</strain>
        <tissue evidence="1">Pupa</tissue>
    </source>
</reference>
<sequence length="155" mass="17626">MDKSPRSALTPPSALEENFETVDTNDISNWLISIEKCLHKVCSIAQEGKLNSDQKLKISSLTRNIGHSVSQMAVYYQDLKLKAKEVGSSVRAIREKYDLTNCLENFQHSIQTRIQENWTKPTKAEKVSFADMVKTNKNNFLRPNNFSSIAIYPTD</sequence>
<evidence type="ECO:0000313" key="1">
    <source>
        <dbReference type="EMBL" id="KAJ8707735.1"/>
    </source>
</evidence>
<evidence type="ECO:0000313" key="2">
    <source>
        <dbReference type="Proteomes" id="UP001231518"/>
    </source>
</evidence>
<keyword evidence="2" id="KW-1185">Reference proteome</keyword>
<gene>
    <name evidence="1" type="ORF">PYW07_011412</name>
</gene>
<name>A0AAD7Y9K1_MYTSE</name>
<organism evidence="1 2">
    <name type="scientific">Mythimna separata</name>
    <name type="common">Oriental armyworm</name>
    <name type="synonym">Pseudaletia separata</name>
    <dbReference type="NCBI Taxonomy" id="271217"/>
    <lineage>
        <taxon>Eukaryota</taxon>
        <taxon>Metazoa</taxon>
        <taxon>Ecdysozoa</taxon>
        <taxon>Arthropoda</taxon>
        <taxon>Hexapoda</taxon>
        <taxon>Insecta</taxon>
        <taxon>Pterygota</taxon>
        <taxon>Neoptera</taxon>
        <taxon>Endopterygota</taxon>
        <taxon>Lepidoptera</taxon>
        <taxon>Glossata</taxon>
        <taxon>Ditrysia</taxon>
        <taxon>Noctuoidea</taxon>
        <taxon>Noctuidae</taxon>
        <taxon>Noctuinae</taxon>
        <taxon>Hadenini</taxon>
        <taxon>Mythimna</taxon>
    </lineage>
</organism>
<protein>
    <submittedName>
        <fullName evidence="1">Uncharacterized protein</fullName>
    </submittedName>
</protein>
<accession>A0AAD7Y9K1</accession>
<proteinExistence type="predicted"/>
<dbReference type="AlphaFoldDB" id="A0AAD7Y9K1"/>
<comment type="caution">
    <text evidence="1">The sequence shown here is derived from an EMBL/GenBank/DDBJ whole genome shotgun (WGS) entry which is preliminary data.</text>
</comment>
<dbReference type="Proteomes" id="UP001231518">
    <property type="component" value="Chromosome 28"/>
</dbReference>
<dbReference type="EMBL" id="JARGEI010000027">
    <property type="protein sequence ID" value="KAJ8707735.1"/>
    <property type="molecule type" value="Genomic_DNA"/>
</dbReference>